<feature type="signal peptide" evidence="1">
    <location>
        <begin position="1"/>
        <end position="23"/>
    </location>
</feature>
<keyword evidence="1" id="KW-0732">Signal</keyword>
<organism evidence="2 3">
    <name type="scientific">Mesorhizobium hawassense</name>
    <dbReference type="NCBI Taxonomy" id="1209954"/>
    <lineage>
        <taxon>Bacteria</taxon>
        <taxon>Pseudomonadati</taxon>
        <taxon>Pseudomonadota</taxon>
        <taxon>Alphaproteobacteria</taxon>
        <taxon>Hyphomicrobiales</taxon>
        <taxon>Phyllobacteriaceae</taxon>
        <taxon>Mesorhizobium</taxon>
    </lineage>
</organism>
<sequence length="106" mass="12355">MKKLLLASMIAIASAFAIAPASAGGVQLGIGIGPSYDDGYYNDNYSPYYRHHRYYRDVYNDNYDNGGYVVRYHHRRHCRTELVSHWRHHHRVVEEVRVCGNGYNDY</sequence>
<evidence type="ECO:0000313" key="2">
    <source>
        <dbReference type="EMBL" id="RAZ81853.1"/>
    </source>
</evidence>
<feature type="chain" id="PRO_5016412438" description="Sulfur globule protein" evidence="1">
    <location>
        <begin position="24"/>
        <end position="106"/>
    </location>
</feature>
<dbReference type="RefSeq" id="WP_112102215.1">
    <property type="nucleotide sequence ID" value="NZ_QMBP01000049.1"/>
</dbReference>
<dbReference type="EMBL" id="QMBP01000049">
    <property type="protein sequence ID" value="RAZ81853.1"/>
    <property type="molecule type" value="Genomic_DNA"/>
</dbReference>
<name>A0A330GZX6_9HYPH</name>
<dbReference type="Proteomes" id="UP000251558">
    <property type="component" value="Unassembled WGS sequence"/>
</dbReference>
<evidence type="ECO:0000256" key="1">
    <source>
        <dbReference type="SAM" id="SignalP"/>
    </source>
</evidence>
<reference evidence="3" key="1">
    <citation type="submission" date="2018-06" db="EMBL/GenBank/DDBJ databases">
        <authorList>
            <person name="Helene L.C."/>
            <person name="Dall'Agnol R."/>
            <person name="Delamuta J.R."/>
            <person name="Hungria M."/>
        </authorList>
    </citation>
    <scope>NUCLEOTIDE SEQUENCE [LARGE SCALE GENOMIC DNA]</scope>
    <source>
        <strain evidence="3">AC99b</strain>
    </source>
</reference>
<gene>
    <name evidence="2" type="ORF">DPM33_35535</name>
</gene>
<proteinExistence type="predicted"/>
<dbReference type="AlphaFoldDB" id="A0A330GZX6"/>
<accession>A0A330GZX6</accession>
<evidence type="ECO:0000313" key="3">
    <source>
        <dbReference type="Proteomes" id="UP000251558"/>
    </source>
</evidence>
<protein>
    <recommendedName>
        <fullName evidence="4">Sulfur globule protein</fullName>
    </recommendedName>
</protein>
<comment type="caution">
    <text evidence="2">The sequence shown here is derived from an EMBL/GenBank/DDBJ whole genome shotgun (WGS) entry which is preliminary data.</text>
</comment>
<evidence type="ECO:0008006" key="4">
    <source>
        <dbReference type="Google" id="ProtNLM"/>
    </source>
</evidence>
<reference evidence="2 3" key="2">
    <citation type="submission" date="2018-07" db="EMBL/GenBank/DDBJ databases">
        <title>Diversity of Mesorhizobium strains in Brazil.</title>
        <authorList>
            <person name="Helene L.C.F."/>
            <person name="Dall'Agnol R."/>
            <person name="Delamuta J.R.M."/>
            <person name="Hungria M."/>
        </authorList>
    </citation>
    <scope>NUCLEOTIDE SEQUENCE [LARGE SCALE GENOMIC DNA]</scope>
    <source>
        <strain evidence="2 3">AC99b</strain>
    </source>
</reference>
<keyword evidence="3" id="KW-1185">Reference proteome</keyword>